<dbReference type="Pfam" id="PF07690">
    <property type="entry name" value="MFS_1"/>
    <property type="match status" value="1"/>
</dbReference>
<comment type="subcellular location">
    <subcellularLocation>
        <location evidence="1">Membrane</location>
        <topology evidence="1">Multi-pass membrane protein</topology>
    </subcellularLocation>
</comment>
<dbReference type="GO" id="GO:0043386">
    <property type="term" value="P:mycotoxin biosynthetic process"/>
    <property type="evidence" value="ECO:0007669"/>
    <property type="project" value="InterPro"/>
</dbReference>
<keyword evidence="5" id="KW-0812">Transmembrane</keyword>
<comment type="similarity">
    <text evidence="2">Belongs to the major facilitator superfamily. Monocarboxylate porter (TC 2.A.1.13) family.</text>
</comment>
<proteinExistence type="inferred from homology"/>
<dbReference type="Gene3D" id="1.20.1250.20">
    <property type="entry name" value="MFS general substrate transporter like domains"/>
    <property type="match status" value="2"/>
</dbReference>
<evidence type="ECO:0000256" key="5">
    <source>
        <dbReference type="SAM" id="Phobius"/>
    </source>
</evidence>
<feature type="transmembrane region" description="Helical" evidence="5">
    <location>
        <begin position="443"/>
        <end position="466"/>
    </location>
</feature>
<feature type="transmembrane region" description="Helical" evidence="5">
    <location>
        <begin position="478"/>
        <end position="497"/>
    </location>
</feature>
<dbReference type="GO" id="GO:0016020">
    <property type="term" value="C:membrane"/>
    <property type="evidence" value="ECO:0007669"/>
    <property type="project" value="UniProtKB-SubCell"/>
</dbReference>
<dbReference type="PANTHER" id="PTHR11360:SF234">
    <property type="entry name" value="MFS-TYPE TRANSPORTER DBAD-RELATED"/>
    <property type="match status" value="1"/>
</dbReference>
<keyword evidence="7" id="KW-1185">Reference proteome</keyword>
<feature type="region of interest" description="Disordered" evidence="4">
    <location>
        <begin position="566"/>
        <end position="616"/>
    </location>
</feature>
<evidence type="ECO:0000256" key="1">
    <source>
        <dbReference type="ARBA" id="ARBA00004141"/>
    </source>
</evidence>
<name>A0A0F4GI69_9PEZI</name>
<dbReference type="OrthoDB" id="6509908at2759"/>
<feature type="transmembrane region" description="Helical" evidence="5">
    <location>
        <begin position="254"/>
        <end position="275"/>
    </location>
</feature>
<dbReference type="InterPro" id="IPR036259">
    <property type="entry name" value="MFS_trans_sf"/>
</dbReference>
<sequence length="616" mass="68155">MAFKALKSMNMLRADQKEDAMTLLGNVEARDEKAPEHQTWPAHIWKFRWFIAALVVSNLTTLFTMMDYARNHYSSDFRNQIDAVYGGKVNRDFSLRRFDRFHFHMTSEYTAPPSEKVERAWADFGIWLPYFILPKSLGPTFSLNNSHYWIPQEALGTEGYPVVPEMIHQLHCLNLIRKNLYYNHEYYAEKKARAGEEMDESFMKAHVKHHEESPEQALSDLSLSHHDEGELSKTAFAKPSVNAVSLVPNGGLTAWLQVLSSFMLIVNTWGVVNTFGSYQTYYETGLLSKKSPSTISWIGSLQGTLLMFCGIFTGPFYDAGYVRSLILTGSFLVVFGQMMLSLSTTTYCVSFARLVVAILSTYFSTRISTAQGLAAAGSSIGGLIYPIVFHRLLPTVEFPWTTRVLGFVMLATLAISNVVLKVRVLPAGQRKIIDLSAFREPPFVLFSLATFVGFLGLYTPFFYIQSYAIDTRQAKPELAFYPLAILNAASAFGRVIPGIIADRVGPFNVVIPCVFAAGVLCICLIATHSIASVIAICVLYGFVSKSHEERADKQKRAAWFVEHGVDSSTSQKGATYDSDTVNDDDDNAVRDGNDGKCDNPGGGGGGDGSGRDGGPG</sequence>
<evidence type="ECO:0000313" key="6">
    <source>
        <dbReference type="EMBL" id="KJX95895.1"/>
    </source>
</evidence>
<dbReference type="Proteomes" id="UP000033647">
    <property type="component" value="Unassembled WGS sequence"/>
</dbReference>
<evidence type="ECO:0000256" key="3">
    <source>
        <dbReference type="ARBA" id="ARBA00035112"/>
    </source>
</evidence>
<evidence type="ECO:0000256" key="4">
    <source>
        <dbReference type="SAM" id="MobiDB-lite"/>
    </source>
</evidence>
<evidence type="ECO:0008006" key="8">
    <source>
        <dbReference type="Google" id="ProtNLM"/>
    </source>
</evidence>
<comment type="similarity">
    <text evidence="3">Belongs to the ustYa family.</text>
</comment>
<feature type="transmembrane region" description="Helical" evidence="5">
    <location>
        <begin position="509"/>
        <end position="542"/>
    </location>
</feature>
<dbReference type="InterPro" id="IPR050327">
    <property type="entry name" value="Proton-linked_MCT"/>
</dbReference>
<gene>
    <name evidence="6" type="ORF">TI39_contig948g00005</name>
</gene>
<dbReference type="Pfam" id="PF11807">
    <property type="entry name" value="UstYa"/>
    <property type="match status" value="1"/>
</dbReference>
<comment type="caution">
    <text evidence="6">The sequence shown here is derived from an EMBL/GenBank/DDBJ whole genome shotgun (WGS) entry which is preliminary data.</text>
</comment>
<keyword evidence="5" id="KW-0472">Membrane</keyword>
<protein>
    <recommendedName>
        <fullName evidence="8">Major facilitator superfamily (MFS) profile domain-containing protein</fullName>
    </recommendedName>
</protein>
<accession>A0A0F4GI69</accession>
<evidence type="ECO:0000313" key="7">
    <source>
        <dbReference type="Proteomes" id="UP000033647"/>
    </source>
</evidence>
<feature type="transmembrane region" description="Helical" evidence="5">
    <location>
        <begin position="295"/>
        <end position="313"/>
    </location>
</feature>
<reference evidence="6 7" key="1">
    <citation type="submission" date="2015-03" db="EMBL/GenBank/DDBJ databases">
        <title>RNA-seq based gene annotation and comparative genomics of four Zymoseptoria species reveal species-specific pathogenicity related genes and transposable element activity.</title>
        <authorList>
            <person name="Grandaubert J."/>
            <person name="Bhattacharyya A."/>
            <person name="Stukenbrock E.H."/>
        </authorList>
    </citation>
    <scope>NUCLEOTIDE SEQUENCE [LARGE SCALE GENOMIC DNA]</scope>
    <source>
        <strain evidence="6 7">Zb18110</strain>
    </source>
</reference>
<feature type="transmembrane region" description="Helical" evidence="5">
    <location>
        <begin position="400"/>
        <end position="422"/>
    </location>
</feature>
<evidence type="ECO:0000256" key="2">
    <source>
        <dbReference type="ARBA" id="ARBA00006727"/>
    </source>
</evidence>
<dbReference type="EMBL" id="LAFY01000939">
    <property type="protein sequence ID" value="KJX95895.1"/>
    <property type="molecule type" value="Genomic_DNA"/>
</dbReference>
<feature type="compositionally biased region" description="Gly residues" evidence="4">
    <location>
        <begin position="600"/>
        <end position="616"/>
    </location>
</feature>
<dbReference type="GO" id="GO:0022857">
    <property type="term" value="F:transmembrane transporter activity"/>
    <property type="evidence" value="ECO:0007669"/>
    <property type="project" value="InterPro"/>
</dbReference>
<dbReference type="SUPFAM" id="SSF103473">
    <property type="entry name" value="MFS general substrate transporter"/>
    <property type="match status" value="1"/>
</dbReference>
<feature type="transmembrane region" description="Helical" evidence="5">
    <location>
        <begin position="370"/>
        <end position="388"/>
    </location>
</feature>
<dbReference type="InterPro" id="IPR021765">
    <property type="entry name" value="UstYa-like"/>
</dbReference>
<dbReference type="InterPro" id="IPR011701">
    <property type="entry name" value="MFS"/>
</dbReference>
<dbReference type="PANTHER" id="PTHR11360">
    <property type="entry name" value="MONOCARBOXYLATE TRANSPORTER"/>
    <property type="match status" value="1"/>
</dbReference>
<dbReference type="AlphaFoldDB" id="A0A0F4GI69"/>
<feature type="compositionally biased region" description="Basic and acidic residues" evidence="4">
    <location>
        <begin position="587"/>
        <end position="597"/>
    </location>
</feature>
<keyword evidence="5" id="KW-1133">Transmembrane helix</keyword>
<organism evidence="6 7">
    <name type="scientific">Zymoseptoria brevis</name>
    <dbReference type="NCBI Taxonomy" id="1047168"/>
    <lineage>
        <taxon>Eukaryota</taxon>
        <taxon>Fungi</taxon>
        <taxon>Dikarya</taxon>
        <taxon>Ascomycota</taxon>
        <taxon>Pezizomycotina</taxon>
        <taxon>Dothideomycetes</taxon>
        <taxon>Dothideomycetidae</taxon>
        <taxon>Mycosphaerellales</taxon>
        <taxon>Mycosphaerellaceae</taxon>
        <taxon>Zymoseptoria</taxon>
    </lineage>
</organism>